<dbReference type="EMBL" id="NSCI01000027">
    <property type="protein sequence ID" value="RAW87291.1"/>
    <property type="molecule type" value="Genomic_DNA"/>
</dbReference>
<feature type="binding site" evidence="5">
    <location>
        <position position="498"/>
    </location>
    <ligand>
        <name>Fe cation</name>
        <dbReference type="ChEBI" id="CHEBI:24875"/>
        <note>catalytic</note>
    </ligand>
</feature>
<comment type="similarity">
    <text evidence="1">Belongs to the carotenoid oxygenase family.</text>
</comment>
<evidence type="ECO:0000313" key="7">
    <source>
        <dbReference type="Proteomes" id="UP000250870"/>
    </source>
</evidence>
<dbReference type="GO" id="GO:0046872">
    <property type="term" value="F:metal ion binding"/>
    <property type="evidence" value="ECO:0007669"/>
    <property type="project" value="UniProtKB-KW"/>
</dbReference>
<dbReference type="Proteomes" id="UP000250870">
    <property type="component" value="Unassembled WGS sequence"/>
</dbReference>
<evidence type="ECO:0000256" key="2">
    <source>
        <dbReference type="ARBA" id="ARBA00022723"/>
    </source>
</evidence>
<name>A0A329VD22_9GAMM</name>
<proteinExistence type="inferred from homology"/>
<dbReference type="GO" id="GO:0016121">
    <property type="term" value="P:carotene catabolic process"/>
    <property type="evidence" value="ECO:0007669"/>
    <property type="project" value="TreeGrafter"/>
</dbReference>
<sequence>MKYCYFSIVISSYRAPVLNHYLLFGWKYRGEGLSDVVLSKNHINPFQSQLEELDSKLVPIEGEAPSELKGTFFRIGPGRLHRGDEYYNHPFDGDGMIFKVTFSDNGIFYRNRHVLTKEYLKEEEAQRLLYRSVGTVPKKLKLRMRFFIIKNPANTNIVYHSHKLLALWEGGMPHLINPVTLETISKYDFSGKLKARFSFLPKLNLREVPFTAHPKKIPNDDNLYGFGVTYGIGSKLTLYKIDSAGDMTVIRKISLKKRYLIHDFIVTKNYFLFFLGGPHINLKLSNVIGNESIIASMNSRESEDGRVLLVSRKCHDVKFYDAVPGFIFHFANGYEDADGNVVFDASFWRSFPVFTQNIFKNNSSELCRFTLCTASGNVDKEILFRGNTDFPAINPTVCGRQHRYAWFVCWGDSDSEGRSIIKFDCFNKSVLSHSFDNDLPEEPVFVAKQGAVKEDDGWLIFKVYVEKLHCTDIVVLNADDLSMVCRLRLPHHIPMGMHHCWINEVMLYPMDFKMHRDGKGVNPREHR</sequence>
<evidence type="ECO:0000256" key="3">
    <source>
        <dbReference type="ARBA" id="ARBA00023002"/>
    </source>
</evidence>
<accession>A0A329VD22</accession>
<protein>
    <submittedName>
        <fullName evidence="6">Uncharacterized protein</fullName>
    </submittedName>
</protein>
<evidence type="ECO:0000256" key="4">
    <source>
        <dbReference type="ARBA" id="ARBA00023004"/>
    </source>
</evidence>
<comment type="cofactor">
    <cofactor evidence="5">
        <name>Fe(2+)</name>
        <dbReference type="ChEBI" id="CHEBI:29033"/>
    </cofactor>
    <text evidence="5">Binds 1 Fe(2+) ion per subunit.</text>
</comment>
<comment type="caution">
    <text evidence="6">The sequence shown here is derived from an EMBL/GenBank/DDBJ whole genome shotgun (WGS) entry which is preliminary data.</text>
</comment>
<keyword evidence="2 5" id="KW-0479">Metal-binding</keyword>
<dbReference type="PANTHER" id="PTHR10543">
    <property type="entry name" value="BETA-CAROTENE DIOXYGENASE"/>
    <property type="match status" value="1"/>
</dbReference>
<feature type="binding site" evidence="5">
    <location>
        <position position="329"/>
    </location>
    <ligand>
        <name>Fe cation</name>
        <dbReference type="ChEBI" id="CHEBI:24875"/>
        <note>catalytic</note>
    </ligand>
</feature>
<evidence type="ECO:0000313" key="6">
    <source>
        <dbReference type="EMBL" id="RAW87291.1"/>
    </source>
</evidence>
<gene>
    <name evidence="6" type="ORF">CKY01_17360</name>
</gene>
<dbReference type="GO" id="GO:0010436">
    <property type="term" value="F:carotenoid dioxygenase activity"/>
    <property type="evidence" value="ECO:0007669"/>
    <property type="project" value="TreeGrafter"/>
</dbReference>
<reference evidence="6 7" key="1">
    <citation type="journal article" date="2018" name="Int. J. Syst. Evol. Microbiol.">
        <title>Whole-genome-based revisit of Photorhabdus phylogeny: proposal for the elevation of most Photorhabdus subspecies to the species level and description of one novel species Photorhabdus bodei sp. nov., and one novel subspecies Photorhabdus laumondii subsp. clarkei subsp. nov.</title>
        <authorList>
            <person name="Machado R.A.R."/>
            <person name="Wuthrich D."/>
            <person name="Kuhnert P."/>
            <person name="Arce C.C.M."/>
            <person name="Thonen L."/>
            <person name="Ruiz C."/>
            <person name="Zhang X."/>
            <person name="Robert C.A.M."/>
            <person name="Karimi J."/>
            <person name="Kamali S."/>
            <person name="Ma J."/>
            <person name="Bruggmann R."/>
            <person name="Erb M."/>
        </authorList>
    </citation>
    <scope>NUCLEOTIDE SEQUENCE [LARGE SCALE GENOMIC DNA]</scope>
    <source>
        <strain evidence="6 7">BOJ-47</strain>
    </source>
</reference>
<dbReference type="InterPro" id="IPR004294">
    <property type="entry name" value="Carotenoid_Oase"/>
</dbReference>
<dbReference type="Pfam" id="PF03055">
    <property type="entry name" value="RPE65"/>
    <property type="match status" value="1"/>
</dbReference>
<keyword evidence="4 5" id="KW-0408">Iron</keyword>
<feature type="binding site" evidence="5">
    <location>
        <position position="213"/>
    </location>
    <ligand>
        <name>Fe cation</name>
        <dbReference type="ChEBI" id="CHEBI:24875"/>
        <note>catalytic</note>
    </ligand>
</feature>
<keyword evidence="3" id="KW-0560">Oxidoreductase</keyword>
<evidence type="ECO:0000256" key="1">
    <source>
        <dbReference type="ARBA" id="ARBA00006787"/>
    </source>
</evidence>
<dbReference type="PANTHER" id="PTHR10543:SF89">
    <property type="entry name" value="CAROTENOID 9,10(9',10')-CLEAVAGE DIOXYGENASE 1"/>
    <property type="match status" value="1"/>
</dbReference>
<organism evidence="6 7">
    <name type="scientific">Photorhabdus laumondii subsp. clarkei</name>
    <dbReference type="NCBI Taxonomy" id="2029685"/>
    <lineage>
        <taxon>Bacteria</taxon>
        <taxon>Pseudomonadati</taxon>
        <taxon>Pseudomonadota</taxon>
        <taxon>Gammaproteobacteria</taxon>
        <taxon>Enterobacterales</taxon>
        <taxon>Morganellaceae</taxon>
        <taxon>Photorhabdus</taxon>
    </lineage>
</organism>
<evidence type="ECO:0000256" key="5">
    <source>
        <dbReference type="PIRSR" id="PIRSR604294-1"/>
    </source>
</evidence>
<dbReference type="AlphaFoldDB" id="A0A329VD22"/>
<feature type="binding site" evidence="5">
    <location>
        <position position="262"/>
    </location>
    <ligand>
        <name>Fe cation</name>
        <dbReference type="ChEBI" id="CHEBI:24875"/>
        <note>catalytic</note>
    </ligand>
</feature>